<evidence type="ECO:0000256" key="3">
    <source>
        <dbReference type="ARBA" id="ARBA00022898"/>
    </source>
</evidence>
<dbReference type="Pfam" id="PF01053">
    <property type="entry name" value="Cys_Met_Meta_PP"/>
    <property type="match status" value="1"/>
</dbReference>
<dbReference type="PROSITE" id="PS00868">
    <property type="entry name" value="CYS_MET_METAB_PP"/>
    <property type="match status" value="1"/>
</dbReference>
<dbReference type="InterPro" id="IPR015424">
    <property type="entry name" value="PyrdxlP-dep_Trfase"/>
</dbReference>
<comment type="cofactor">
    <cofactor evidence="1 4">
        <name>pyridoxal 5'-phosphate</name>
        <dbReference type="ChEBI" id="CHEBI:597326"/>
    </cofactor>
</comment>
<organism evidence="5 6">
    <name type="scientific">Kutzneria chonburiensis</name>
    <dbReference type="NCBI Taxonomy" id="1483604"/>
    <lineage>
        <taxon>Bacteria</taxon>
        <taxon>Bacillati</taxon>
        <taxon>Actinomycetota</taxon>
        <taxon>Actinomycetes</taxon>
        <taxon>Pseudonocardiales</taxon>
        <taxon>Pseudonocardiaceae</taxon>
        <taxon>Kutzneria</taxon>
    </lineage>
</organism>
<proteinExistence type="inferred from homology"/>
<evidence type="ECO:0000256" key="2">
    <source>
        <dbReference type="ARBA" id="ARBA00009077"/>
    </source>
</evidence>
<evidence type="ECO:0000313" key="6">
    <source>
        <dbReference type="Proteomes" id="UP001589810"/>
    </source>
</evidence>
<dbReference type="InterPro" id="IPR015422">
    <property type="entry name" value="PyrdxlP-dep_Trfase_small"/>
</dbReference>
<evidence type="ECO:0000313" key="5">
    <source>
        <dbReference type="EMBL" id="MFC0540512.1"/>
    </source>
</evidence>
<dbReference type="Gene3D" id="3.40.640.10">
    <property type="entry name" value="Type I PLP-dependent aspartate aminotransferase-like (Major domain)"/>
    <property type="match status" value="1"/>
</dbReference>
<keyword evidence="6" id="KW-1185">Reference proteome</keyword>
<dbReference type="InterPro" id="IPR054542">
    <property type="entry name" value="Cys_met_metab_PP"/>
</dbReference>
<dbReference type="RefSeq" id="WP_273939300.1">
    <property type="nucleotide sequence ID" value="NZ_CP097263.1"/>
</dbReference>
<accession>A0ABV6MK70</accession>
<sequence>MSDARPAKSAGYLARTRPVVPPIYQSATFYLDDLAYKDIQEGGLREHWYSRFANPTVDATAAEIAALEGAEAALMTSSGMAAIATTLLTLLTTAQPRRIVAARQVYGDTRDLLVRDLPALGVEVAMVDATDIGAWAEAIAAAPTAVVYAETLSNPQLDLTDLPSLAELAHAGGASLVVDNTFATPYTVNPLRHGADVVVHSATKFLSGHSDVIAGVVLGAADTVTEVQKRVITFGGCLDPHAAFLVWRGIQTFSLRLERSCATASQLATRLAANPEVVSVRYPAGDIAARVMRPDRRGAMVAFTVRGGDSRALAAMRRLTVASEATSLGGVETLVSTPFNSSHFSLTPTERVAARIDDGMIRLSCGIEDPEALIADVEAALAATV</sequence>
<evidence type="ECO:0000256" key="4">
    <source>
        <dbReference type="RuleBase" id="RU362118"/>
    </source>
</evidence>
<comment type="caution">
    <text evidence="5">The sequence shown here is derived from an EMBL/GenBank/DDBJ whole genome shotgun (WGS) entry which is preliminary data.</text>
</comment>
<name>A0ABV6MK70_9PSEU</name>
<evidence type="ECO:0000256" key="1">
    <source>
        <dbReference type="ARBA" id="ARBA00001933"/>
    </source>
</evidence>
<dbReference type="EMBL" id="JBHLUD010000001">
    <property type="protein sequence ID" value="MFC0540512.1"/>
    <property type="molecule type" value="Genomic_DNA"/>
</dbReference>
<keyword evidence="3 4" id="KW-0663">Pyridoxal phosphate</keyword>
<reference evidence="5 6" key="1">
    <citation type="submission" date="2024-09" db="EMBL/GenBank/DDBJ databases">
        <authorList>
            <person name="Sun Q."/>
            <person name="Mori K."/>
        </authorList>
    </citation>
    <scope>NUCLEOTIDE SEQUENCE [LARGE SCALE GENOMIC DNA]</scope>
    <source>
        <strain evidence="5 6">TBRC 1432</strain>
    </source>
</reference>
<dbReference type="PIRSF" id="PIRSF001434">
    <property type="entry name" value="CGS"/>
    <property type="match status" value="1"/>
</dbReference>
<protein>
    <submittedName>
        <fullName evidence="5">Trans-sulfuration enzyme family protein</fullName>
    </submittedName>
</protein>
<dbReference type="PANTHER" id="PTHR11808">
    <property type="entry name" value="TRANS-SULFURATION ENZYME FAMILY MEMBER"/>
    <property type="match status" value="1"/>
</dbReference>
<dbReference type="InterPro" id="IPR015421">
    <property type="entry name" value="PyrdxlP-dep_Trfase_major"/>
</dbReference>
<dbReference type="Proteomes" id="UP001589810">
    <property type="component" value="Unassembled WGS sequence"/>
</dbReference>
<dbReference type="Gene3D" id="3.90.1150.10">
    <property type="entry name" value="Aspartate Aminotransferase, domain 1"/>
    <property type="match status" value="1"/>
</dbReference>
<dbReference type="InterPro" id="IPR000277">
    <property type="entry name" value="Cys/Met-Metab_PyrdxlP-dep_enz"/>
</dbReference>
<comment type="similarity">
    <text evidence="2 4">Belongs to the trans-sulfuration enzymes family.</text>
</comment>
<dbReference type="SUPFAM" id="SSF53383">
    <property type="entry name" value="PLP-dependent transferases"/>
    <property type="match status" value="1"/>
</dbReference>
<gene>
    <name evidence="5" type="ORF">ACFFH7_03415</name>
</gene>